<comment type="caution">
    <text evidence="5">The sequence shown here is derived from an EMBL/GenBank/DDBJ whole genome shotgun (WGS) entry which is preliminary data.</text>
</comment>
<evidence type="ECO:0000259" key="4">
    <source>
        <dbReference type="PROSITE" id="PS50995"/>
    </source>
</evidence>
<dbReference type="Pfam" id="PF01047">
    <property type="entry name" value="MarR"/>
    <property type="match status" value="1"/>
</dbReference>
<reference evidence="5" key="1">
    <citation type="submission" date="2019-08" db="EMBL/GenBank/DDBJ databases">
        <authorList>
            <person name="Kucharzyk K."/>
            <person name="Murdoch R.W."/>
            <person name="Higgins S."/>
            <person name="Loffler F."/>
        </authorList>
    </citation>
    <scope>NUCLEOTIDE SEQUENCE</scope>
</reference>
<dbReference type="PRINTS" id="PR00598">
    <property type="entry name" value="HTHMARR"/>
</dbReference>
<keyword evidence="2" id="KW-0238">DNA-binding</keyword>
<dbReference type="GO" id="GO:0003677">
    <property type="term" value="F:DNA binding"/>
    <property type="evidence" value="ECO:0007669"/>
    <property type="project" value="UniProtKB-KW"/>
</dbReference>
<dbReference type="SMART" id="SM00347">
    <property type="entry name" value="HTH_MARR"/>
    <property type="match status" value="1"/>
</dbReference>
<dbReference type="GO" id="GO:0003700">
    <property type="term" value="F:DNA-binding transcription factor activity"/>
    <property type="evidence" value="ECO:0007669"/>
    <property type="project" value="InterPro"/>
</dbReference>
<evidence type="ECO:0000313" key="5">
    <source>
        <dbReference type="EMBL" id="MPM83453.1"/>
    </source>
</evidence>
<dbReference type="PANTHER" id="PTHR42756:SF1">
    <property type="entry name" value="TRANSCRIPTIONAL REPRESSOR OF EMRAB OPERON"/>
    <property type="match status" value="1"/>
</dbReference>
<keyword evidence="1" id="KW-0805">Transcription regulation</keyword>
<sequence>MKHEKLKELFYLMFEFMPLYNQTMGSIYRKDYDVEPRLNKNQKKALFMIKKQGKIIPSALGRALDMQRGSLTTLVDLLEKHEFVNRATDNDDRRKLWLFLTPKGEEYISVLMSNYEKEFAQMFDKIDQEDISKMIDSIGFSRNILRDIKETGGVLCR</sequence>
<evidence type="ECO:0000256" key="3">
    <source>
        <dbReference type="ARBA" id="ARBA00023163"/>
    </source>
</evidence>
<accession>A0A645D2X1</accession>
<gene>
    <name evidence="5" type="ORF">SDC9_130517</name>
</gene>
<evidence type="ECO:0000256" key="2">
    <source>
        <dbReference type="ARBA" id="ARBA00023125"/>
    </source>
</evidence>
<dbReference type="PROSITE" id="PS50995">
    <property type="entry name" value="HTH_MARR_2"/>
    <property type="match status" value="1"/>
</dbReference>
<organism evidence="5">
    <name type="scientific">bioreactor metagenome</name>
    <dbReference type="NCBI Taxonomy" id="1076179"/>
    <lineage>
        <taxon>unclassified sequences</taxon>
        <taxon>metagenomes</taxon>
        <taxon>ecological metagenomes</taxon>
    </lineage>
</organism>
<protein>
    <recommendedName>
        <fullName evidence="4">HTH marR-type domain-containing protein</fullName>
    </recommendedName>
</protein>
<dbReference type="InterPro" id="IPR036388">
    <property type="entry name" value="WH-like_DNA-bd_sf"/>
</dbReference>
<dbReference type="InterPro" id="IPR000835">
    <property type="entry name" value="HTH_MarR-typ"/>
</dbReference>
<dbReference type="InterPro" id="IPR036390">
    <property type="entry name" value="WH_DNA-bd_sf"/>
</dbReference>
<name>A0A645D2X1_9ZZZZ</name>
<dbReference type="EMBL" id="VSSQ01032247">
    <property type="protein sequence ID" value="MPM83453.1"/>
    <property type="molecule type" value="Genomic_DNA"/>
</dbReference>
<keyword evidence="3" id="KW-0804">Transcription</keyword>
<dbReference type="SUPFAM" id="SSF46785">
    <property type="entry name" value="Winged helix' DNA-binding domain"/>
    <property type="match status" value="1"/>
</dbReference>
<evidence type="ECO:0000256" key="1">
    <source>
        <dbReference type="ARBA" id="ARBA00023015"/>
    </source>
</evidence>
<dbReference type="PANTHER" id="PTHR42756">
    <property type="entry name" value="TRANSCRIPTIONAL REGULATOR, MARR"/>
    <property type="match status" value="1"/>
</dbReference>
<feature type="domain" description="HTH marR-type" evidence="4">
    <location>
        <begin position="6"/>
        <end position="150"/>
    </location>
</feature>
<dbReference type="Gene3D" id="1.10.10.10">
    <property type="entry name" value="Winged helix-like DNA-binding domain superfamily/Winged helix DNA-binding domain"/>
    <property type="match status" value="1"/>
</dbReference>
<dbReference type="AlphaFoldDB" id="A0A645D2X1"/>
<proteinExistence type="predicted"/>